<dbReference type="Proteomes" id="UP000316304">
    <property type="component" value="Unassembled WGS sequence"/>
</dbReference>
<keyword evidence="1" id="KW-0732">Signal</keyword>
<gene>
    <name evidence="3" type="ORF">Pla52o_46850</name>
</gene>
<feature type="chain" id="PRO_5022974209" description="DUF1559 domain-containing protein" evidence="1">
    <location>
        <begin position="23"/>
        <end position="298"/>
    </location>
</feature>
<accession>A0A5C6C6C1</accession>
<protein>
    <recommendedName>
        <fullName evidence="2">DUF1559 domain-containing protein</fullName>
    </recommendedName>
</protein>
<evidence type="ECO:0000313" key="3">
    <source>
        <dbReference type="EMBL" id="TWU20170.1"/>
    </source>
</evidence>
<dbReference type="AlphaFoldDB" id="A0A5C6C6C1"/>
<feature type="signal peptide" evidence="1">
    <location>
        <begin position="1"/>
        <end position="22"/>
    </location>
</feature>
<dbReference type="InterPro" id="IPR011453">
    <property type="entry name" value="DUF1559"/>
</dbReference>
<evidence type="ECO:0000313" key="4">
    <source>
        <dbReference type="Proteomes" id="UP000316304"/>
    </source>
</evidence>
<proteinExistence type="predicted"/>
<reference evidence="3 4" key="1">
    <citation type="submission" date="2019-02" db="EMBL/GenBank/DDBJ databases">
        <title>Deep-cultivation of Planctomycetes and their phenomic and genomic characterization uncovers novel biology.</title>
        <authorList>
            <person name="Wiegand S."/>
            <person name="Jogler M."/>
            <person name="Boedeker C."/>
            <person name="Pinto D."/>
            <person name="Vollmers J."/>
            <person name="Rivas-Marin E."/>
            <person name="Kohn T."/>
            <person name="Peeters S.H."/>
            <person name="Heuer A."/>
            <person name="Rast P."/>
            <person name="Oberbeckmann S."/>
            <person name="Bunk B."/>
            <person name="Jeske O."/>
            <person name="Meyerdierks A."/>
            <person name="Storesund J.E."/>
            <person name="Kallscheuer N."/>
            <person name="Luecker S."/>
            <person name="Lage O.M."/>
            <person name="Pohl T."/>
            <person name="Merkel B.J."/>
            <person name="Hornburger P."/>
            <person name="Mueller R.-W."/>
            <person name="Bruemmer F."/>
            <person name="Labrenz M."/>
            <person name="Spormann A.M."/>
            <person name="Op Den Camp H."/>
            <person name="Overmann J."/>
            <person name="Amann R."/>
            <person name="Jetten M.S.M."/>
            <person name="Mascher T."/>
            <person name="Medema M.H."/>
            <person name="Devos D.P."/>
            <person name="Kaster A.-K."/>
            <person name="Ovreas L."/>
            <person name="Rohde M."/>
            <person name="Galperin M.Y."/>
            <person name="Jogler C."/>
        </authorList>
    </citation>
    <scope>NUCLEOTIDE SEQUENCE [LARGE SCALE GENOMIC DNA]</scope>
    <source>
        <strain evidence="3 4">Pla52o</strain>
    </source>
</reference>
<dbReference type="Pfam" id="PF07596">
    <property type="entry name" value="SBP_bac_10"/>
    <property type="match status" value="1"/>
</dbReference>
<sequence length="298" mass="32422" precursor="true">MPRLTFLPVAALLIAMHTSAFGQLIGDTAVETESLPAEWAQLDEEEMGEITRNHLRGLVRAMHKYHDEKGSLPPAVIPNEELPPEKRLSGFVLLLPYLDARDFSSGGELGNRFFDDEIARAAKTLYDSIDRSKAWDDPANLEAARSVVPAFLAPGIKPIRSEDGYALAHFAFVRGALGKDNGAFTNAAGITIKDITDGTDSTLALGQVDTALGPWIAAGPATSRHVYHPSVENDALSFGGPYKGGAYFVNVDSFAYFLNTLKTKPEDYHALATRSGREINLMSKVSRSTTAREQNTDR</sequence>
<evidence type="ECO:0000259" key="2">
    <source>
        <dbReference type="Pfam" id="PF07596"/>
    </source>
</evidence>
<feature type="domain" description="DUF1559" evidence="2">
    <location>
        <begin position="52"/>
        <end position="212"/>
    </location>
</feature>
<dbReference type="EMBL" id="SJPT01000009">
    <property type="protein sequence ID" value="TWU20170.1"/>
    <property type="molecule type" value="Genomic_DNA"/>
</dbReference>
<keyword evidence="4" id="KW-1185">Reference proteome</keyword>
<comment type="caution">
    <text evidence="3">The sequence shown here is derived from an EMBL/GenBank/DDBJ whole genome shotgun (WGS) entry which is preliminary data.</text>
</comment>
<name>A0A5C6C6C1_9BACT</name>
<evidence type="ECO:0000256" key="1">
    <source>
        <dbReference type="SAM" id="SignalP"/>
    </source>
</evidence>
<organism evidence="3 4">
    <name type="scientific">Novipirellula galeiformis</name>
    <dbReference type="NCBI Taxonomy" id="2528004"/>
    <lineage>
        <taxon>Bacteria</taxon>
        <taxon>Pseudomonadati</taxon>
        <taxon>Planctomycetota</taxon>
        <taxon>Planctomycetia</taxon>
        <taxon>Pirellulales</taxon>
        <taxon>Pirellulaceae</taxon>
        <taxon>Novipirellula</taxon>
    </lineage>
</organism>